<name>A0A4Y2JK33_ARAVE</name>
<dbReference type="AlphaFoldDB" id="A0A4Y2JK33"/>
<keyword evidence="3" id="KW-1185">Reference proteome</keyword>
<feature type="chain" id="PRO_5021505655" description="Tc1-like transposase DDE domain-containing protein" evidence="1">
    <location>
        <begin position="25"/>
        <end position="90"/>
    </location>
</feature>
<keyword evidence="1" id="KW-0732">Signal</keyword>
<evidence type="ECO:0008006" key="4">
    <source>
        <dbReference type="Google" id="ProtNLM"/>
    </source>
</evidence>
<proteinExistence type="predicted"/>
<dbReference type="EMBL" id="BGPR01003577">
    <property type="protein sequence ID" value="GBM89828.1"/>
    <property type="molecule type" value="Genomic_DNA"/>
</dbReference>
<reference evidence="2 3" key="1">
    <citation type="journal article" date="2019" name="Sci. Rep.">
        <title>Orb-weaving spider Araneus ventricosus genome elucidates the spidroin gene catalogue.</title>
        <authorList>
            <person name="Kono N."/>
            <person name="Nakamura H."/>
            <person name="Ohtoshi R."/>
            <person name="Moran D.A.P."/>
            <person name="Shinohara A."/>
            <person name="Yoshida Y."/>
            <person name="Fujiwara M."/>
            <person name="Mori M."/>
            <person name="Tomita M."/>
            <person name="Arakawa K."/>
        </authorList>
    </citation>
    <scope>NUCLEOTIDE SEQUENCE [LARGE SCALE GENOMIC DNA]</scope>
</reference>
<evidence type="ECO:0000256" key="1">
    <source>
        <dbReference type="SAM" id="SignalP"/>
    </source>
</evidence>
<dbReference type="InterPro" id="IPR036397">
    <property type="entry name" value="RNaseH_sf"/>
</dbReference>
<sequence length="90" mass="10665">MHSAGQWRRHFDLVLLHWVWSGIATLCDNKMKSQHYLNGLNVQVIPSMDFFFPDGTGMFHGDNTKIHRALIIQNWFREHEDSFSHMTWPP</sequence>
<dbReference type="Gene3D" id="3.30.420.10">
    <property type="entry name" value="Ribonuclease H-like superfamily/Ribonuclease H"/>
    <property type="match status" value="1"/>
</dbReference>
<dbReference type="GO" id="GO:0003676">
    <property type="term" value="F:nucleic acid binding"/>
    <property type="evidence" value="ECO:0007669"/>
    <property type="project" value="InterPro"/>
</dbReference>
<accession>A0A4Y2JK33</accession>
<protein>
    <recommendedName>
        <fullName evidence="4">Tc1-like transposase DDE domain-containing protein</fullName>
    </recommendedName>
</protein>
<organism evidence="2 3">
    <name type="scientific">Araneus ventricosus</name>
    <name type="common">Orbweaver spider</name>
    <name type="synonym">Epeira ventricosa</name>
    <dbReference type="NCBI Taxonomy" id="182803"/>
    <lineage>
        <taxon>Eukaryota</taxon>
        <taxon>Metazoa</taxon>
        <taxon>Ecdysozoa</taxon>
        <taxon>Arthropoda</taxon>
        <taxon>Chelicerata</taxon>
        <taxon>Arachnida</taxon>
        <taxon>Araneae</taxon>
        <taxon>Araneomorphae</taxon>
        <taxon>Entelegynae</taxon>
        <taxon>Araneoidea</taxon>
        <taxon>Araneidae</taxon>
        <taxon>Araneus</taxon>
    </lineage>
</organism>
<dbReference type="Proteomes" id="UP000499080">
    <property type="component" value="Unassembled WGS sequence"/>
</dbReference>
<evidence type="ECO:0000313" key="3">
    <source>
        <dbReference type="Proteomes" id="UP000499080"/>
    </source>
</evidence>
<comment type="caution">
    <text evidence="2">The sequence shown here is derived from an EMBL/GenBank/DDBJ whole genome shotgun (WGS) entry which is preliminary data.</text>
</comment>
<feature type="signal peptide" evidence="1">
    <location>
        <begin position="1"/>
        <end position="24"/>
    </location>
</feature>
<evidence type="ECO:0000313" key="2">
    <source>
        <dbReference type="EMBL" id="GBM89828.1"/>
    </source>
</evidence>
<gene>
    <name evidence="2" type="ORF">AVEN_11128_1</name>
</gene>
<dbReference type="OrthoDB" id="6722168at2759"/>